<evidence type="ECO:0000256" key="2">
    <source>
        <dbReference type="SAM" id="Phobius"/>
    </source>
</evidence>
<dbReference type="AlphaFoldDB" id="A0A498M4R1"/>
<keyword evidence="3" id="KW-0548">Nucleotidyltransferase</keyword>
<comment type="caution">
    <text evidence="3">The sequence shown here is derived from an EMBL/GenBank/DDBJ whole genome shotgun (WGS) entry which is preliminary data.</text>
</comment>
<protein>
    <submittedName>
        <fullName evidence="3">Terminal uridylyltransferase 4-like protein</fullName>
    </submittedName>
</protein>
<keyword evidence="4" id="KW-1185">Reference proteome</keyword>
<feature type="region of interest" description="Disordered" evidence="1">
    <location>
        <begin position="100"/>
        <end position="151"/>
    </location>
</feature>
<accession>A0A498M4R1</accession>
<organism evidence="3 4">
    <name type="scientific">Labeo rohita</name>
    <name type="common">Indian major carp</name>
    <name type="synonym">Cyprinus rohita</name>
    <dbReference type="NCBI Taxonomy" id="84645"/>
    <lineage>
        <taxon>Eukaryota</taxon>
        <taxon>Metazoa</taxon>
        <taxon>Chordata</taxon>
        <taxon>Craniata</taxon>
        <taxon>Vertebrata</taxon>
        <taxon>Euteleostomi</taxon>
        <taxon>Actinopterygii</taxon>
        <taxon>Neopterygii</taxon>
        <taxon>Teleostei</taxon>
        <taxon>Ostariophysi</taxon>
        <taxon>Cypriniformes</taxon>
        <taxon>Cyprinidae</taxon>
        <taxon>Labeoninae</taxon>
        <taxon>Labeonini</taxon>
        <taxon>Labeo</taxon>
    </lineage>
</organism>
<name>A0A498M4R1_LABRO</name>
<feature type="compositionally biased region" description="Basic and acidic residues" evidence="1">
    <location>
        <begin position="137"/>
        <end position="151"/>
    </location>
</feature>
<dbReference type="GO" id="GO:0016779">
    <property type="term" value="F:nucleotidyltransferase activity"/>
    <property type="evidence" value="ECO:0007669"/>
    <property type="project" value="UniProtKB-KW"/>
</dbReference>
<sequence length="151" mass="17207">MKTMFSMFLSMFVIDGLSPGAVAGICVIMLLVAAAVATGIVIYYRRRDSELKKLIRADVTQEETSRPKIRESERQRFIVVEETAISKAFGADKRLRDRQGRKRIAIRPEDDEVHTHDFADDVKISEQETSADATQEEATRPEIREDHKKKP</sequence>
<evidence type="ECO:0000256" key="1">
    <source>
        <dbReference type="SAM" id="MobiDB-lite"/>
    </source>
</evidence>
<reference evidence="3 4" key="1">
    <citation type="submission" date="2018-03" db="EMBL/GenBank/DDBJ databases">
        <title>Draft genome sequence of Rohu Carp (Labeo rohita).</title>
        <authorList>
            <person name="Das P."/>
            <person name="Kushwaha B."/>
            <person name="Joshi C.G."/>
            <person name="Kumar D."/>
            <person name="Nagpure N.S."/>
            <person name="Sahoo L."/>
            <person name="Das S.P."/>
            <person name="Bit A."/>
            <person name="Patnaik S."/>
            <person name="Meher P.K."/>
            <person name="Jayasankar P."/>
            <person name="Koringa P.G."/>
            <person name="Patel N.V."/>
            <person name="Hinsu A.T."/>
            <person name="Kumar R."/>
            <person name="Pandey M."/>
            <person name="Agarwal S."/>
            <person name="Srivastava S."/>
            <person name="Singh M."/>
            <person name="Iquebal M.A."/>
            <person name="Jaiswal S."/>
            <person name="Angadi U.B."/>
            <person name="Kumar N."/>
            <person name="Raza M."/>
            <person name="Shah T.M."/>
            <person name="Rai A."/>
            <person name="Jena J.K."/>
        </authorList>
    </citation>
    <scope>NUCLEOTIDE SEQUENCE [LARGE SCALE GENOMIC DNA]</scope>
    <source>
        <strain evidence="3">DASCIFA01</strain>
        <tissue evidence="3">Testis</tissue>
    </source>
</reference>
<feature type="transmembrane region" description="Helical" evidence="2">
    <location>
        <begin position="20"/>
        <end position="44"/>
    </location>
</feature>
<proteinExistence type="predicted"/>
<keyword evidence="2" id="KW-0812">Transmembrane</keyword>
<keyword evidence="2" id="KW-0472">Membrane</keyword>
<keyword evidence="2" id="KW-1133">Transmembrane helix</keyword>
<evidence type="ECO:0000313" key="3">
    <source>
        <dbReference type="EMBL" id="RXN15541.1"/>
    </source>
</evidence>
<gene>
    <name evidence="3" type="ORF">ROHU_008727</name>
</gene>
<keyword evidence="3" id="KW-0808">Transferase</keyword>
<dbReference type="EMBL" id="QBIY01012844">
    <property type="protein sequence ID" value="RXN15541.1"/>
    <property type="molecule type" value="Genomic_DNA"/>
</dbReference>
<evidence type="ECO:0000313" key="4">
    <source>
        <dbReference type="Proteomes" id="UP000290572"/>
    </source>
</evidence>
<feature type="compositionally biased region" description="Basic and acidic residues" evidence="1">
    <location>
        <begin position="113"/>
        <end position="126"/>
    </location>
</feature>
<dbReference type="Proteomes" id="UP000290572">
    <property type="component" value="Unassembled WGS sequence"/>
</dbReference>